<accession>A0A1W1ZYI9</accession>
<keyword evidence="1" id="KW-0812">Transmembrane</keyword>
<organism evidence="2 3">
    <name type="scientific">Moheibacter sediminis</name>
    <dbReference type="NCBI Taxonomy" id="1434700"/>
    <lineage>
        <taxon>Bacteria</taxon>
        <taxon>Pseudomonadati</taxon>
        <taxon>Bacteroidota</taxon>
        <taxon>Flavobacteriia</taxon>
        <taxon>Flavobacteriales</taxon>
        <taxon>Weeksellaceae</taxon>
        <taxon>Moheibacter</taxon>
    </lineage>
</organism>
<protein>
    <submittedName>
        <fullName evidence="2">Uncharacterized protein</fullName>
    </submittedName>
</protein>
<sequence length="205" mass="24174">MKPKGLLFTLFILYWVTVFGVALFSGEYRNEFRKTSLSCFMPFGYSMFTPMTKTNFDVSYEFFKNGNSVKTISLQKYLDSEFEKGLLQNKTSTNKSRHYFEQIYQLDLVFQKNQYAKVYGSLNENFEDVINKDEKLKSITQNIRIFSKLYKEENPSLEADSVFISVFRKPMILPFNPNYKGDYTYILGDMVFYKTNYAFPNSQNP</sequence>
<evidence type="ECO:0000313" key="2">
    <source>
        <dbReference type="EMBL" id="SMC53272.1"/>
    </source>
</evidence>
<evidence type="ECO:0000313" key="3">
    <source>
        <dbReference type="Proteomes" id="UP000192393"/>
    </source>
</evidence>
<dbReference type="AlphaFoldDB" id="A0A1W1ZYI9"/>
<gene>
    <name evidence="2" type="ORF">SAMN06296427_103324</name>
</gene>
<evidence type="ECO:0000256" key="1">
    <source>
        <dbReference type="SAM" id="Phobius"/>
    </source>
</evidence>
<reference evidence="2 3" key="1">
    <citation type="submission" date="2017-04" db="EMBL/GenBank/DDBJ databases">
        <authorList>
            <person name="Afonso C.L."/>
            <person name="Miller P.J."/>
            <person name="Scott M.A."/>
            <person name="Spackman E."/>
            <person name="Goraichik I."/>
            <person name="Dimitrov K.M."/>
            <person name="Suarez D.L."/>
            <person name="Swayne D.E."/>
        </authorList>
    </citation>
    <scope>NUCLEOTIDE SEQUENCE [LARGE SCALE GENOMIC DNA]</scope>
    <source>
        <strain evidence="2 3">CGMCC 1.12708</strain>
    </source>
</reference>
<dbReference type="RefSeq" id="WP_084016898.1">
    <property type="nucleotide sequence ID" value="NZ_FWXS01000003.1"/>
</dbReference>
<name>A0A1W1ZYI9_9FLAO</name>
<dbReference type="Proteomes" id="UP000192393">
    <property type="component" value="Unassembled WGS sequence"/>
</dbReference>
<dbReference type="STRING" id="1434700.SAMN06296427_103324"/>
<feature type="transmembrane region" description="Helical" evidence="1">
    <location>
        <begin position="6"/>
        <end position="24"/>
    </location>
</feature>
<dbReference type="EMBL" id="FWXS01000003">
    <property type="protein sequence ID" value="SMC53272.1"/>
    <property type="molecule type" value="Genomic_DNA"/>
</dbReference>
<keyword evidence="1" id="KW-1133">Transmembrane helix</keyword>
<proteinExistence type="predicted"/>
<keyword evidence="1" id="KW-0472">Membrane</keyword>
<keyword evidence="3" id="KW-1185">Reference proteome</keyword>